<dbReference type="CDD" id="cd00833">
    <property type="entry name" value="PKS"/>
    <property type="match status" value="1"/>
</dbReference>
<dbReference type="InterPro" id="IPR050091">
    <property type="entry name" value="PKS_NRPS_Biosynth_Enz"/>
</dbReference>
<dbReference type="InterPro" id="IPR036291">
    <property type="entry name" value="NAD(P)-bd_dom_sf"/>
</dbReference>
<dbReference type="GO" id="GO:0004315">
    <property type="term" value="F:3-oxoacyl-[acyl-carrier-protein] synthase activity"/>
    <property type="evidence" value="ECO:0007669"/>
    <property type="project" value="InterPro"/>
</dbReference>
<dbReference type="InterPro" id="IPR013968">
    <property type="entry name" value="PKS_KR"/>
</dbReference>
<keyword evidence="4" id="KW-0521">NADP</keyword>
<reference evidence="9" key="2">
    <citation type="submission" date="2023-03" db="EMBL/GenBank/DDBJ databases">
        <authorList>
            <person name="Inwood S.N."/>
            <person name="Skelly J.G."/>
            <person name="Guhlin J."/>
            <person name="Harrop T.W.R."/>
            <person name="Goldson S.G."/>
            <person name="Dearden P.K."/>
        </authorList>
    </citation>
    <scope>NUCLEOTIDE SEQUENCE</scope>
    <source>
        <strain evidence="9">Irish</strain>
        <tissue evidence="9">Whole body</tissue>
    </source>
</reference>
<dbReference type="InterPro" id="IPR036736">
    <property type="entry name" value="ACP-like_sf"/>
</dbReference>
<dbReference type="InterPro" id="IPR014043">
    <property type="entry name" value="Acyl_transferase_dom"/>
</dbReference>
<dbReference type="CDD" id="cd08954">
    <property type="entry name" value="KR_1_FAS_SDR_x"/>
    <property type="match status" value="1"/>
</dbReference>
<dbReference type="EMBL" id="JAQQBS010001423">
    <property type="protein sequence ID" value="KAK0160173.1"/>
    <property type="molecule type" value="Genomic_DNA"/>
</dbReference>
<dbReference type="InterPro" id="IPR049391">
    <property type="entry name" value="FAS_pseudo-KR"/>
</dbReference>
<dbReference type="GO" id="GO:0006633">
    <property type="term" value="P:fatty acid biosynthetic process"/>
    <property type="evidence" value="ECO:0007669"/>
    <property type="project" value="InterPro"/>
</dbReference>
<evidence type="ECO:0000313" key="9">
    <source>
        <dbReference type="EMBL" id="KAK0160173.1"/>
    </source>
</evidence>
<dbReference type="SUPFAM" id="SSF53901">
    <property type="entry name" value="Thiolase-like"/>
    <property type="match status" value="1"/>
</dbReference>
<dbReference type="Pfam" id="PF02801">
    <property type="entry name" value="Ketoacyl-synt_C"/>
    <property type="match status" value="1"/>
</dbReference>
<keyword evidence="10" id="KW-1185">Reference proteome</keyword>
<evidence type="ECO:0000259" key="8">
    <source>
        <dbReference type="PROSITE" id="PS52019"/>
    </source>
</evidence>
<dbReference type="InterPro" id="IPR018201">
    <property type="entry name" value="Ketoacyl_synth_AS"/>
</dbReference>
<evidence type="ECO:0000259" key="6">
    <source>
        <dbReference type="PROSITE" id="PS50075"/>
    </source>
</evidence>
<dbReference type="InterPro" id="IPR057326">
    <property type="entry name" value="KR_dom"/>
</dbReference>
<dbReference type="InterPro" id="IPR020843">
    <property type="entry name" value="ER"/>
</dbReference>
<dbReference type="InterPro" id="IPR001227">
    <property type="entry name" value="Ac_transferase_dom_sf"/>
</dbReference>
<dbReference type="GO" id="GO:0016491">
    <property type="term" value="F:oxidoreductase activity"/>
    <property type="evidence" value="ECO:0007669"/>
    <property type="project" value="InterPro"/>
</dbReference>
<dbReference type="InterPro" id="IPR013149">
    <property type="entry name" value="ADH-like_C"/>
</dbReference>
<sequence>MVLMGSRRPRECLEFLEIGFNERMEMLGDDKRNFIETGLERFNPCTQKLMDESEEIVISGIAGRFPDSDNIKHLQENLFNKVDLVTDDNRRWDIRHPDIPPGTGKLNNINKFDASFFDINFKQAHTMDPAIRMLLEHAYEAIIDAGINPQHLRGTKTGVFIGSCVAETEKNLIYEKNQAEGLGILGCSRSMLSNMISYYFNFTGPSYSVDTACSSSLYAMDHAYRAMRDGQCDTAIVGGARILSPDHRCKCFDNDANGYARSEAITVLLLQKFKNAKRIYATVVHGKTNCDGFKEQGITFPSVESQKSLLEEFYKECRVPPDSLEYVEAHGTGTYVGDPEELNAIDSIFCTGRKEPLKIGSVKSNLGHAEPASGICSIVKVVIANETGLIPPNIHYKCPRRGVEALENGRLQVVTEPTPWPGGYVGVNSFGFGGANAHILLKSNPKEKVNGGMPKDDLPRLIVVSGRTEEAVENILRDIESRPVDVEYVKLLHDIHVDNIFGHSYRGYTILKNDTACEKFIRKINHFNDAKQPVWFVFSGLRSQSMCMSSALLRFPVFAKAIEKCNNVLKPHGIDIYDILTKTNKSKFENIMYSSVGTAAIQIGLVDLLASINIVPDYIIGHSVGERACAYADSCITAEQMIMAAYYECSTFLDAISTCASMRTNEFKYKSVKDFRPLDFEVACHESAAESTEKEKLRSTKWVRNTSVPQNPWTAVKNRLSFGEYQTNKLKNTVLFEEVYTMIPENAVTIEITANGFLHLMKKPTDPEVMKDSLSQCHHSDNVEIFLQAVGELFNIGLQPMVSNFYPKVEFPVSRGTPMISPLIKWDHSYDWYVCRFQLQDKIDSGTRSIEVSLADDEYESMAGHIIDGRNLLPATGYLALVWETLGMMRGELYTKVSVVFRNIKFLRATMLPKEGIVTLSVMIQKGTGRFEVGEGGEAVATGRIHFTQNPSTEKINPSLPDDDGTEQIASRDFYKELTLRGYQYEGLFKGIKCSTINGSRGRLEWTNNWVAFMENMLQMQIFGIDSRNLVVPTGIQKLIIDTEEHYEQICSMSDTKEFSVHCLKTYDLIVAGGVQIRGLEVSAIPRRIMSVQPVLQSYQFVAHRDRAKMSLKEAVHLATHVVTENNLVLKGKLLELVGENENSTDNLISLSILETLNNIPLIQADVIFLGDANAFEEGSLPQNVSFVKLKNLPADTNALLLSGRNLLTQKKKCKTMSQLLFALKDDGFILSLEPSNANDLIVLAKNHRLDIIIEKVVGKSILLLLKKQNRPLKDSKVVQVNNTTFLWLGDLISTMQSEMKYESDNRSRIIVVGEEKFESGVLGLVNCLRREPGGEMIRGFLIQDENAPEFSKSIPLYANQLKLDLALNVLRSNSEWGSYQFFPLHATIPRVCFHAWANQSVRGDLNSIQWFEGPIKPDCSDPDMVRIVYSAINSSDVMLATGKLATEVATKCRVQQECALGFEFSGIDSAGNRVMGIIPSRALANHALLDPSLTWYVPKHWTLEDAATVPYAYATSYYALYISGNMKKTDKILIHAGAGGVGQAAIQIALNDGCEVFTTVGTAEKRRFIKHKFPQIPDNHIGNSRDTSFEHLIFKETNGRGVDIVLNSLANEKLQASIRCLAIGGRFLQIGKFDMANDSQLDMTIFYKGISFHSVISDNLFNAVIENKLKMKRIFQRGLDEDLIKPLNRTVFSKNHVAEAFRYMSASKHIGKVIIQITDEKNINDVAISALPQYYCLPDRSYVIIGGLGGFGVELVDWLILRGARNVVLTSRMGFKNGYQRMRVALWRSYGVRVIIITGKNAANHEDCAEILKAATELQPVDAIFNVAVVLKDKLWENQTPSQFEESFKPKAWSAKVLDELSRKVCPQLRHFVMFSSLSSSQGTAGQINYGMSNSVMERICEKRIAEGFPALAIQWGPIGDVGLVTEMQDSNEKLIIGGKSQQKISSCLHELNGFLTQDSTIVSTMIVAEKEVGAGVRNIVEIVLDIMNIKDLNAISHQIPLPELGMDSIMTIEIEHTLKQEFEISLTAQNIRSLNFANLIGMSNSSEDEKIL</sequence>
<dbReference type="Pfam" id="PF00550">
    <property type="entry name" value="PP-binding"/>
    <property type="match status" value="1"/>
</dbReference>
<dbReference type="PROSITE" id="PS50075">
    <property type="entry name" value="CARRIER"/>
    <property type="match status" value="1"/>
</dbReference>
<keyword evidence="3" id="KW-0808">Transferase</keyword>
<dbReference type="PROSITE" id="PS00606">
    <property type="entry name" value="KS3_1"/>
    <property type="match status" value="1"/>
</dbReference>
<dbReference type="SMART" id="SM00829">
    <property type="entry name" value="PKS_ER"/>
    <property type="match status" value="1"/>
</dbReference>
<dbReference type="SMART" id="SM00825">
    <property type="entry name" value="PKS_KS"/>
    <property type="match status" value="1"/>
</dbReference>
<dbReference type="SUPFAM" id="SSF50129">
    <property type="entry name" value="GroES-like"/>
    <property type="match status" value="1"/>
</dbReference>
<dbReference type="InterPro" id="IPR009081">
    <property type="entry name" value="PP-bd_ACP"/>
</dbReference>
<dbReference type="InterPro" id="IPR020841">
    <property type="entry name" value="PKS_Beta-ketoAc_synthase_dom"/>
</dbReference>
<evidence type="ECO:0000256" key="3">
    <source>
        <dbReference type="ARBA" id="ARBA00022679"/>
    </source>
</evidence>
<dbReference type="SMART" id="SM00822">
    <property type="entry name" value="PKS_KR"/>
    <property type="match status" value="1"/>
</dbReference>
<dbReference type="CDD" id="cd05195">
    <property type="entry name" value="enoyl_red"/>
    <property type="match status" value="1"/>
</dbReference>
<organism evidence="9 10">
    <name type="scientific">Microctonus aethiopoides</name>
    <dbReference type="NCBI Taxonomy" id="144406"/>
    <lineage>
        <taxon>Eukaryota</taxon>
        <taxon>Metazoa</taxon>
        <taxon>Ecdysozoa</taxon>
        <taxon>Arthropoda</taxon>
        <taxon>Hexapoda</taxon>
        <taxon>Insecta</taxon>
        <taxon>Pterygota</taxon>
        <taxon>Neoptera</taxon>
        <taxon>Endopterygota</taxon>
        <taxon>Hymenoptera</taxon>
        <taxon>Apocrita</taxon>
        <taxon>Ichneumonoidea</taxon>
        <taxon>Braconidae</taxon>
        <taxon>Euphorinae</taxon>
        <taxon>Microctonus</taxon>
    </lineage>
</organism>
<dbReference type="InterPro" id="IPR014030">
    <property type="entry name" value="Ketoacyl_synth_N"/>
</dbReference>
<comment type="caution">
    <text evidence="9">The sequence shown here is derived from an EMBL/GenBank/DDBJ whole genome shotgun (WGS) entry which is preliminary data.</text>
</comment>
<dbReference type="Gene3D" id="3.30.70.3290">
    <property type="match status" value="2"/>
</dbReference>
<dbReference type="SUPFAM" id="SSF47336">
    <property type="entry name" value="ACP-like"/>
    <property type="match status" value="1"/>
</dbReference>
<dbReference type="InterPro" id="IPR016035">
    <property type="entry name" value="Acyl_Trfase/lysoPLipase"/>
</dbReference>
<evidence type="ECO:0000256" key="2">
    <source>
        <dbReference type="ARBA" id="ARBA00022553"/>
    </source>
</evidence>
<keyword evidence="1" id="KW-0596">Phosphopantetheine</keyword>
<dbReference type="PROSITE" id="PS52004">
    <property type="entry name" value="KS3_2"/>
    <property type="match status" value="1"/>
</dbReference>
<dbReference type="PROSITE" id="PS52019">
    <property type="entry name" value="PKS_MFAS_DH"/>
    <property type="match status" value="1"/>
</dbReference>
<dbReference type="Gene3D" id="3.90.180.10">
    <property type="entry name" value="Medium-chain alcohol dehydrogenases, catalytic domain"/>
    <property type="match status" value="1"/>
</dbReference>
<feature type="domain" description="PKS/mFAS DH" evidence="8">
    <location>
        <begin position="828"/>
        <end position="1091"/>
    </location>
</feature>
<dbReference type="SUPFAM" id="SSF51735">
    <property type="entry name" value="NAD(P)-binding Rossmann-fold domains"/>
    <property type="match status" value="2"/>
</dbReference>
<gene>
    <name evidence="9" type="ORF">PV328_007603</name>
</gene>
<accession>A0AA39C9A7</accession>
<reference evidence="9" key="1">
    <citation type="journal article" date="2023" name="bioRxiv">
        <title>Scaffold-level genome assemblies of two parasitoid biocontrol wasps reveal the parthenogenesis mechanism and an associated novel virus.</title>
        <authorList>
            <person name="Inwood S."/>
            <person name="Skelly J."/>
            <person name="Guhlin J."/>
            <person name="Harrop T."/>
            <person name="Goldson S."/>
            <person name="Dearden P."/>
        </authorList>
    </citation>
    <scope>NUCLEOTIDE SEQUENCE</scope>
    <source>
        <strain evidence="9">Irish</strain>
        <tissue evidence="9">Whole body</tissue>
    </source>
</reference>
<dbReference type="Pfam" id="PF21149">
    <property type="entry name" value="FAS_pseudo-KR"/>
    <property type="match status" value="1"/>
</dbReference>
<dbReference type="Gene3D" id="1.10.1200.10">
    <property type="entry name" value="ACP-like"/>
    <property type="match status" value="1"/>
</dbReference>
<evidence type="ECO:0000256" key="5">
    <source>
        <dbReference type="PROSITE-ProRule" id="PRU01363"/>
    </source>
</evidence>
<keyword evidence="2" id="KW-0597">Phosphoprotein</keyword>
<dbReference type="InterPro" id="IPR016039">
    <property type="entry name" value="Thiolase-like"/>
</dbReference>
<dbReference type="Pfam" id="PF00698">
    <property type="entry name" value="Acyl_transf_1"/>
    <property type="match status" value="1"/>
</dbReference>
<dbReference type="Pfam" id="PF16197">
    <property type="entry name" value="KAsynt_C_assoc"/>
    <property type="match status" value="1"/>
</dbReference>
<evidence type="ECO:0000256" key="4">
    <source>
        <dbReference type="ARBA" id="ARBA00022857"/>
    </source>
</evidence>
<dbReference type="Gene3D" id="3.40.50.720">
    <property type="entry name" value="NAD(P)-binding Rossmann-like Domain"/>
    <property type="match status" value="1"/>
</dbReference>
<evidence type="ECO:0000313" key="10">
    <source>
        <dbReference type="Proteomes" id="UP001168990"/>
    </source>
</evidence>
<feature type="region of interest" description="N-terminal hotdog fold" evidence="5">
    <location>
        <begin position="828"/>
        <end position="952"/>
    </location>
</feature>
<dbReference type="Gene3D" id="3.40.47.10">
    <property type="match status" value="1"/>
</dbReference>
<proteinExistence type="predicted"/>
<dbReference type="Gene3D" id="3.10.129.110">
    <property type="entry name" value="Polyketide synthase dehydratase"/>
    <property type="match status" value="1"/>
</dbReference>
<dbReference type="GO" id="GO:0004312">
    <property type="term" value="F:fatty acid synthase activity"/>
    <property type="evidence" value="ECO:0007669"/>
    <property type="project" value="TreeGrafter"/>
</dbReference>
<evidence type="ECO:0000259" key="7">
    <source>
        <dbReference type="PROSITE" id="PS52004"/>
    </source>
</evidence>
<dbReference type="InterPro" id="IPR014031">
    <property type="entry name" value="Ketoacyl_synth_C"/>
</dbReference>
<name>A0AA39C9A7_9HYME</name>
<dbReference type="Pfam" id="PF00107">
    <property type="entry name" value="ADH_zinc_N"/>
    <property type="match status" value="1"/>
</dbReference>
<dbReference type="Pfam" id="PF00109">
    <property type="entry name" value="ketoacyl-synt"/>
    <property type="match status" value="1"/>
</dbReference>
<dbReference type="InterPro" id="IPR011032">
    <property type="entry name" value="GroES-like_sf"/>
</dbReference>
<dbReference type="PANTHER" id="PTHR43775:SF23">
    <property type="entry name" value="FATTY ACID SYNTHASE 3"/>
    <property type="match status" value="1"/>
</dbReference>
<dbReference type="Proteomes" id="UP001168990">
    <property type="component" value="Unassembled WGS sequence"/>
</dbReference>
<feature type="domain" description="Ketosynthase family 3 (KS3)" evidence="7">
    <location>
        <begin position="53"/>
        <end position="443"/>
    </location>
</feature>
<dbReference type="Gene3D" id="3.40.366.10">
    <property type="entry name" value="Malonyl-Coenzyme A Acyl Carrier Protein, domain 2"/>
    <property type="match status" value="1"/>
</dbReference>
<dbReference type="SUPFAM" id="SSF52151">
    <property type="entry name" value="FabD/lysophospholipase-like"/>
    <property type="match status" value="1"/>
</dbReference>
<feature type="region of interest" description="C-terminal hotdog fold" evidence="5">
    <location>
        <begin position="966"/>
        <end position="1091"/>
    </location>
</feature>
<dbReference type="PANTHER" id="PTHR43775">
    <property type="entry name" value="FATTY ACID SYNTHASE"/>
    <property type="match status" value="1"/>
</dbReference>
<dbReference type="InterPro" id="IPR049900">
    <property type="entry name" value="PKS_mFAS_DH"/>
</dbReference>
<comment type="caution">
    <text evidence="5">Lacks conserved residue(s) required for the propagation of feature annotation.</text>
</comment>
<dbReference type="InterPro" id="IPR032821">
    <property type="entry name" value="PKS_assoc"/>
</dbReference>
<dbReference type="Pfam" id="PF08659">
    <property type="entry name" value="KR"/>
    <property type="match status" value="1"/>
</dbReference>
<dbReference type="FunFam" id="3.40.50.720:FF:000209">
    <property type="entry name" value="Polyketide synthase Pks12"/>
    <property type="match status" value="1"/>
</dbReference>
<evidence type="ECO:0000256" key="1">
    <source>
        <dbReference type="ARBA" id="ARBA00022450"/>
    </source>
</evidence>
<dbReference type="InterPro" id="IPR042104">
    <property type="entry name" value="PKS_dehydratase_sf"/>
</dbReference>
<protein>
    <submittedName>
        <fullName evidence="9">Uncharacterized protein</fullName>
    </submittedName>
</protein>
<dbReference type="SMART" id="SM00827">
    <property type="entry name" value="PKS_AT"/>
    <property type="match status" value="1"/>
</dbReference>
<feature type="domain" description="Carrier" evidence="6">
    <location>
        <begin position="1972"/>
        <end position="2052"/>
    </location>
</feature>